<dbReference type="AlphaFoldDB" id="A0A1Q8E6U4"/>
<dbReference type="PANTHER" id="PTHR35936">
    <property type="entry name" value="MEMBRANE-BOUND LYTIC MUREIN TRANSGLYCOSYLASE F"/>
    <property type="match status" value="1"/>
</dbReference>
<dbReference type="GO" id="GO:0030313">
    <property type="term" value="C:cell envelope"/>
    <property type="evidence" value="ECO:0007669"/>
    <property type="project" value="UniProtKB-SubCell"/>
</dbReference>
<organism evidence="7 8">
    <name type="scientific">Streptococcus cuniculi</name>
    <dbReference type="NCBI Taxonomy" id="1432788"/>
    <lineage>
        <taxon>Bacteria</taxon>
        <taxon>Bacillati</taxon>
        <taxon>Bacillota</taxon>
        <taxon>Bacilli</taxon>
        <taxon>Lactobacillales</taxon>
        <taxon>Streptococcaceae</taxon>
        <taxon>Streptococcus</taxon>
    </lineage>
</organism>
<dbReference type="SUPFAM" id="SSF53850">
    <property type="entry name" value="Periplasmic binding protein-like II"/>
    <property type="match status" value="1"/>
</dbReference>
<proteinExistence type="inferred from homology"/>
<evidence type="ECO:0000256" key="3">
    <source>
        <dbReference type="ARBA" id="ARBA00022729"/>
    </source>
</evidence>
<evidence type="ECO:0000256" key="1">
    <source>
        <dbReference type="ARBA" id="ARBA00004196"/>
    </source>
</evidence>
<keyword evidence="3 5" id="KW-0732">Signal</keyword>
<accession>A0A1Q8E6U4</accession>
<sequence>MKRLVVWIAGIVATVSLVACGSTSQKQSAPAGSLLEQIKEKGVLKVGTEGTYAPYTYHDESGKLVGYDVEVAEKVAEKLGVKAEFVETEWDSIIAGLDAGRFDIIANQVGVTDERKEKYDFSTPYTYIYGALITSKDDTTTKAFSDIKGKKSANSLTSNWAEVAKSNGAEIVGVDGFQQAIELLASKRVDVTINDNVAYLDYIKQHPDAPVKVAALSEDAQETALPVVKGNDDLVAAINQALKELADEGVLTELSKKYFGDDVSQVKK</sequence>
<comment type="subcellular location">
    <subcellularLocation>
        <location evidence="1">Cell envelope</location>
    </subcellularLocation>
</comment>
<keyword evidence="8" id="KW-1185">Reference proteome</keyword>
<dbReference type="PROSITE" id="PS01039">
    <property type="entry name" value="SBP_BACTERIAL_3"/>
    <property type="match status" value="1"/>
</dbReference>
<dbReference type="Proteomes" id="UP000186890">
    <property type="component" value="Unassembled WGS sequence"/>
</dbReference>
<feature type="chain" id="PRO_5012005460" evidence="5">
    <location>
        <begin position="22"/>
        <end position="268"/>
    </location>
</feature>
<comment type="caution">
    <text evidence="7">The sequence shown here is derived from an EMBL/GenBank/DDBJ whole genome shotgun (WGS) entry which is preliminary data.</text>
</comment>
<comment type="similarity">
    <text evidence="2 4">Belongs to the bacterial solute-binding protein 3 family.</text>
</comment>
<dbReference type="PANTHER" id="PTHR35936:SF34">
    <property type="entry name" value="ABC TRANSPORTER EXTRACELLULAR-BINDING PROTEIN YCKB-RELATED"/>
    <property type="match status" value="1"/>
</dbReference>
<reference evidence="8" key="1">
    <citation type="submission" date="2016-12" db="EMBL/GenBank/DDBJ databases">
        <authorList>
            <person name="Gulvik C.A."/>
        </authorList>
    </citation>
    <scope>NUCLEOTIDE SEQUENCE [LARGE SCALE GENOMIC DNA]</scope>
    <source>
        <strain evidence="8">NED12-00049-6B</strain>
    </source>
</reference>
<dbReference type="RefSeq" id="WP_075105198.1">
    <property type="nucleotide sequence ID" value="NZ_MSJM01000006.1"/>
</dbReference>
<evidence type="ECO:0000256" key="4">
    <source>
        <dbReference type="RuleBase" id="RU003744"/>
    </source>
</evidence>
<feature type="domain" description="Solute-binding protein family 3/N-terminal" evidence="6">
    <location>
        <begin position="43"/>
        <end position="262"/>
    </location>
</feature>
<evidence type="ECO:0000259" key="6">
    <source>
        <dbReference type="SMART" id="SM00062"/>
    </source>
</evidence>
<evidence type="ECO:0000313" key="7">
    <source>
        <dbReference type="EMBL" id="OLF47522.1"/>
    </source>
</evidence>
<dbReference type="InterPro" id="IPR001638">
    <property type="entry name" value="Solute-binding_3/MltF_N"/>
</dbReference>
<dbReference type="InterPro" id="IPR018313">
    <property type="entry name" value="SBP_3_CS"/>
</dbReference>
<evidence type="ECO:0000256" key="5">
    <source>
        <dbReference type="SAM" id="SignalP"/>
    </source>
</evidence>
<name>A0A1Q8E6U4_9STRE</name>
<dbReference type="OrthoDB" id="8613538at2"/>
<gene>
    <name evidence="7" type="ORF">BU202_07640</name>
</gene>
<protein>
    <submittedName>
        <fullName evidence="7">Amino acid ABC transporter substrate-binding protein</fullName>
    </submittedName>
</protein>
<dbReference type="Gene3D" id="3.40.190.10">
    <property type="entry name" value="Periplasmic binding protein-like II"/>
    <property type="match status" value="2"/>
</dbReference>
<dbReference type="PROSITE" id="PS51257">
    <property type="entry name" value="PROKAR_LIPOPROTEIN"/>
    <property type="match status" value="1"/>
</dbReference>
<dbReference type="EMBL" id="MSJM01000006">
    <property type="protein sequence ID" value="OLF47522.1"/>
    <property type="molecule type" value="Genomic_DNA"/>
</dbReference>
<dbReference type="SMART" id="SM00062">
    <property type="entry name" value="PBPb"/>
    <property type="match status" value="1"/>
</dbReference>
<evidence type="ECO:0000313" key="8">
    <source>
        <dbReference type="Proteomes" id="UP000186890"/>
    </source>
</evidence>
<evidence type="ECO:0000256" key="2">
    <source>
        <dbReference type="ARBA" id="ARBA00010333"/>
    </source>
</evidence>
<dbReference type="CDD" id="cd13711">
    <property type="entry name" value="PBP2_Ngo0372_TcyA"/>
    <property type="match status" value="1"/>
</dbReference>
<feature type="signal peptide" evidence="5">
    <location>
        <begin position="1"/>
        <end position="21"/>
    </location>
</feature>
<dbReference type="Pfam" id="PF00497">
    <property type="entry name" value="SBP_bac_3"/>
    <property type="match status" value="1"/>
</dbReference>